<gene>
    <name evidence="8" type="ORF">DI623_02385</name>
</gene>
<dbReference type="EMBL" id="QFNN01000006">
    <property type="protein sequence ID" value="PZO91645.1"/>
    <property type="molecule type" value="Genomic_DNA"/>
</dbReference>
<reference evidence="8 9" key="1">
    <citation type="submission" date="2017-08" db="EMBL/GenBank/DDBJ databases">
        <title>Infants hospitalized years apart are colonized by the same room-sourced microbial strains.</title>
        <authorList>
            <person name="Brooks B."/>
            <person name="Olm M.R."/>
            <person name="Firek B.A."/>
            <person name="Baker R."/>
            <person name="Thomas B.C."/>
            <person name="Morowitz M.J."/>
            <person name="Banfield J.F."/>
        </authorList>
    </citation>
    <scope>NUCLEOTIDE SEQUENCE [LARGE SCALE GENOMIC DNA]</scope>
    <source>
        <strain evidence="8">S2_018_000_R2_101</strain>
    </source>
</reference>
<feature type="transmembrane region" description="Helical" evidence="6">
    <location>
        <begin position="200"/>
        <end position="220"/>
    </location>
</feature>
<dbReference type="Pfam" id="PF00892">
    <property type="entry name" value="EamA"/>
    <property type="match status" value="2"/>
</dbReference>
<dbReference type="Proteomes" id="UP000249066">
    <property type="component" value="Unassembled WGS sequence"/>
</dbReference>
<feature type="transmembrane region" description="Helical" evidence="6">
    <location>
        <begin position="283"/>
        <end position="299"/>
    </location>
</feature>
<feature type="transmembrane region" description="Helical" evidence="6">
    <location>
        <begin position="167"/>
        <end position="188"/>
    </location>
</feature>
<feature type="domain" description="EamA" evidence="7">
    <location>
        <begin position="23"/>
        <end position="157"/>
    </location>
</feature>
<feature type="transmembrane region" description="Helical" evidence="6">
    <location>
        <begin position="53"/>
        <end position="71"/>
    </location>
</feature>
<evidence type="ECO:0000256" key="5">
    <source>
        <dbReference type="ARBA" id="ARBA00023136"/>
    </source>
</evidence>
<evidence type="ECO:0000313" key="8">
    <source>
        <dbReference type="EMBL" id="PZO91645.1"/>
    </source>
</evidence>
<evidence type="ECO:0000256" key="4">
    <source>
        <dbReference type="ARBA" id="ARBA00022989"/>
    </source>
</evidence>
<dbReference type="InterPro" id="IPR050638">
    <property type="entry name" value="AA-Vitamin_Transporters"/>
</dbReference>
<feature type="transmembrane region" description="Helical" evidence="6">
    <location>
        <begin position="112"/>
        <end position="132"/>
    </location>
</feature>
<evidence type="ECO:0000256" key="2">
    <source>
        <dbReference type="ARBA" id="ARBA00007362"/>
    </source>
</evidence>
<protein>
    <submittedName>
        <fullName evidence="8">EamA family transporter</fullName>
    </submittedName>
</protein>
<dbReference type="PANTHER" id="PTHR32322">
    <property type="entry name" value="INNER MEMBRANE TRANSPORTER"/>
    <property type="match status" value="1"/>
</dbReference>
<evidence type="ECO:0000256" key="6">
    <source>
        <dbReference type="SAM" id="Phobius"/>
    </source>
</evidence>
<comment type="subcellular location">
    <subcellularLocation>
        <location evidence="1">Membrane</location>
        <topology evidence="1">Multi-pass membrane protein</topology>
    </subcellularLocation>
</comment>
<dbReference type="InterPro" id="IPR037185">
    <property type="entry name" value="EmrE-like"/>
</dbReference>
<feature type="transmembrane region" description="Helical" evidence="6">
    <location>
        <begin position="144"/>
        <end position="161"/>
    </location>
</feature>
<comment type="similarity">
    <text evidence="2">Belongs to the EamA transporter family.</text>
</comment>
<dbReference type="InterPro" id="IPR000620">
    <property type="entry name" value="EamA_dom"/>
</dbReference>
<feature type="transmembrane region" description="Helical" evidence="6">
    <location>
        <begin position="232"/>
        <end position="249"/>
    </location>
</feature>
<organism evidence="8 9">
    <name type="scientific">Sphingomonas sanxanigenens</name>
    <dbReference type="NCBI Taxonomy" id="397260"/>
    <lineage>
        <taxon>Bacteria</taxon>
        <taxon>Pseudomonadati</taxon>
        <taxon>Pseudomonadota</taxon>
        <taxon>Alphaproteobacteria</taxon>
        <taxon>Sphingomonadales</taxon>
        <taxon>Sphingomonadaceae</taxon>
        <taxon>Sphingomonas</taxon>
    </lineage>
</organism>
<evidence type="ECO:0000256" key="1">
    <source>
        <dbReference type="ARBA" id="ARBA00004141"/>
    </source>
</evidence>
<dbReference type="PANTHER" id="PTHR32322:SF2">
    <property type="entry name" value="EAMA DOMAIN-CONTAINING PROTEIN"/>
    <property type="match status" value="1"/>
</dbReference>
<keyword evidence="5 6" id="KW-0472">Membrane</keyword>
<feature type="transmembrane region" description="Helical" evidence="6">
    <location>
        <begin position="256"/>
        <end position="277"/>
    </location>
</feature>
<name>A0A2W5C8Y5_9SPHN</name>
<accession>A0A2W5C8Y5</accession>
<feature type="transmembrane region" description="Helical" evidence="6">
    <location>
        <begin position="83"/>
        <end position="106"/>
    </location>
</feature>
<proteinExistence type="inferred from homology"/>
<dbReference type="GO" id="GO:0016020">
    <property type="term" value="C:membrane"/>
    <property type="evidence" value="ECO:0007669"/>
    <property type="project" value="UniProtKB-SubCell"/>
</dbReference>
<keyword evidence="4 6" id="KW-1133">Transmembrane helix</keyword>
<sequence>MHESNATGGERKVIPPQSVDRLAFIALLLGNIALAFGPLFVRMATDQGGIGPLASAFWRLALAAPALLLLTRVTRQPIGRMTPWLWATLALGGLFFAGDLASWHLGILKTKLANATLFGNSTSLIFPIYGFITARAWPTRSQGMALALAAGGAILLLGRSYELSAQNMVGDLLCLLAGLLYTFYLIAIDRARATLMPWPVLTLSTLFGIVPLLVFAAAFGESIVPTDWTAPVLLALCSQIVGQGLLVFAMGHVRPLIVGLALLSQPIVAATIGFVAYGETVTTPDLIGAAAIGLAIILVRRRGKPTELPLEDANL</sequence>
<dbReference type="AlphaFoldDB" id="A0A2W5C8Y5"/>
<feature type="domain" description="EamA" evidence="7">
    <location>
        <begin position="169"/>
        <end position="299"/>
    </location>
</feature>
<keyword evidence="3 6" id="KW-0812">Transmembrane</keyword>
<dbReference type="SUPFAM" id="SSF103481">
    <property type="entry name" value="Multidrug resistance efflux transporter EmrE"/>
    <property type="match status" value="2"/>
</dbReference>
<evidence type="ECO:0000256" key="3">
    <source>
        <dbReference type="ARBA" id="ARBA00022692"/>
    </source>
</evidence>
<feature type="transmembrane region" description="Helical" evidence="6">
    <location>
        <begin position="21"/>
        <end position="41"/>
    </location>
</feature>
<evidence type="ECO:0000259" key="7">
    <source>
        <dbReference type="Pfam" id="PF00892"/>
    </source>
</evidence>
<comment type="caution">
    <text evidence="8">The sequence shown here is derived from an EMBL/GenBank/DDBJ whole genome shotgun (WGS) entry which is preliminary data.</text>
</comment>
<evidence type="ECO:0000313" key="9">
    <source>
        <dbReference type="Proteomes" id="UP000249066"/>
    </source>
</evidence>